<evidence type="ECO:0000313" key="1">
    <source>
        <dbReference type="EMBL" id="KAF5398089.1"/>
    </source>
</evidence>
<evidence type="ECO:0000313" key="2">
    <source>
        <dbReference type="Proteomes" id="UP000748531"/>
    </source>
</evidence>
<keyword evidence="2" id="KW-1185">Reference proteome</keyword>
<proteinExistence type="predicted"/>
<dbReference type="AlphaFoldDB" id="A0A8J4T591"/>
<dbReference type="OrthoDB" id="6250836at2759"/>
<name>A0A8J4T591_9TREM</name>
<comment type="caution">
    <text evidence="1">The sequence shown here is derived from an EMBL/GenBank/DDBJ whole genome shotgun (WGS) entry which is preliminary data.</text>
</comment>
<accession>A0A8J4T591</accession>
<dbReference type="Proteomes" id="UP000748531">
    <property type="component" value="Unassembled WGS sequence"/>
</dbReference>
<evidence type="ECO:0008006" key="3">
    <source>
        <dbReference type="Google" id="ProtNLM"/>
    </source>
</evidence>
<protein>
    <recommendedName>
        <fullName evidence="3">Apple domain-containing protein</fullName>
    </recommendedName>
</protein>
<organism evidence="1 2">
    <name type="scientific">Paragonimus heterotremus</name>
    <dbReference type="NCBI Taxonomy" id="100268"/>
    <lineage>
        <taxon>Eukaryota</taxon>
        <taxon>Metazoa</taxon>
        <taxon>Spiralia</taxon>
        <taxon>Lophotrochozoa</taxon>
        <taxon>Platyhelminthes</taxon>
        <taxon>Trematoda</taxon>
        <taxon>Digenea</taxon>
        <taxon>Plagiorchiida</taxon>
        <taxon>Troglotremata</taxon>
        <taxon>Troglotrematidae</taxon>
        <taxon>Paragonimus</taxon>
    </lineage>
</organism>
<dbReference type="EMBL" id="LUCH01005426">
    <property type="protein sequence ID" value="KAF5398089.1"/>
    <property type="molecule type" value="Genomic_DNA"/>
</dbReference>
<reference evidence="1" key="1">
    <citation type="submission" date="2019-05" db="EMBL/GenBank/DDBJ databases">
        <title>Annotation for the trematode Paragonimus heterotremus.</title>
        <authorList>
            <person name="Choi Y.-J."/>
        </authorList>
    </citation>
    <scope>NUCLEOTIDE SEQUENCE</scope>
    <source>
        <strain evidence="1">LC</strain>
    </source>
</reference>
<sequence length="109" mass="12834">MFVCELQKPKTTQLTVQGKPKRRAFSKAWDIVKYFPTAQHWGCYDLLFNQTVLSCGFKCTQRSDCRSFYHESPRGRCVLVLFVDMLLPRELDGGDQWRQFVVEDDMNDM</sequence>
<gene>
    <name evidence="1" type="ORF">PHET_08122</name>
</gene>